<evidence type="ECO:0000256" key="3">
    <source>
        <dbReference type="ARBA" id="ARBA00012756"/>
    </source>
</evidence>
<evidence type="ECO:0000256" key="4">
    <source>
        <dbReference type="ARBA" id="ARBA00022801"/>
    </source>
</evidence>
<keyword evidence="5" id="KW-0326">Glycosidase</keyword>
<feature type="domain" description="Glycosyl hydrolases family 2 sugar binding" evidence="6">
    <location>
        <begin position="17"/>
        <end position="95"/>
    </location>
</feature>
<accession>A0A7G1NN12</accession>
<evidence type="ECO:0000313" key="8">
    <source>
        <dbReference type="Proteomes" id="UP000516373"/>
    </source>
</evidence>
<dbReference type="SUPFAM" id="SSF49785">
    <property type="entry name" value="Galactose-binding domain-like"/>
    <property type="match status" value="1"/>
</dbReference>
<evidence type="ECO:0000256" key="5">
    <source>
        <dbReference type="ARBA" id="ARBA00023295"/>
    </source>
</evidence>
<gene>
    <name evidence="7" type="ORF">GCM10017668_60120</name>
</gene>
<dbReference type="EC" id="3.2.1.23" evidence="3"/>
<dbReference type="Gene3D" id="2.60.120.260">
    <property type="entry name" value="Galactose-binding domain-like"/>
    <property type="match status" value="1"/>
</dbReference>
<organism evidence="7 8">
    <name type="scientific">Streptomyces tuirus</name>
    <dbReference type="NCBI Taxonomy" id="68278"/>
    <lineage>
        <taxon>Bacteria</taxon>
        <taxon>Bacillati</taxon>
        <taxon>Actinomycetota</taxon>
        <taxon>Actinomycetes</taxon>
        <taxon>Kitasatosporales</taxon>
        <taxon>Streptomycetaceae</taxon>
        <taxon>Streptomyces</taxon>
    </lineage>
</organism>
<dbReference type="PANTHER" id="PTHR46323:SF2">
    <property type="entry name" value="BETA-GALACTOSIDASE"/>
    <property type="match status" value="1"/>
</dbReference>
<reference evidence="7 8" key="1">
    <citation type="journal article" date="2014" name="Int. J. Syst. Evol. Microbiol.">
        <title>Complete genome sequence of Corynebacterium casei LMG S-19264T (=DSM 44701T), isolated from a smear-ripened cheese.</title>
        <authorList>
            <consortium name="US DOE Joint Genome Institute (JGI-PGF)"/>
            <person name="Walter F."/>
            <person name="Albersmeier A."/>
            <person name="Kalinowski J."/>
            <person name="Ruckert C."/>
        </authorList>
    </citation>
    <scope>NUCLEOTIDE SEQUENCE [LARGE SCALE GENOMIC DNA]</scope>
    <source>
        <strain evidence="7 8">JCM 4255</strain>
    </source>
</reference>
<keyword evidence="4" id="KW-0378">Hydrolase</keyword>
<evidence type="ECO:0000256" key="1">
    <source>
        <dbReference type="ARBA" id="ARBA00001412"/>
    </source>
</evidence>
<dbReference type="Proteomes" id="UP000516373">
    <property type="component" value="Chromosome"/>
</dbReference>
<dbReference type="KEGG" id="stui:GCM10017668_60120"/>
<dbReference type="EMBL" id="AP023439">
    <property type="protein sequence ID" value="BCL24169.1"/>
    <property type="molecule type" value="Genomic_DNA"/>
</dbReference>
<dbReference type="InterPro" id="IPR008979">
    <property type="entry name" value="Galactose-bd-like_sf"/>
</dbReference>
<dbReference type="InterPro" id="IPR006104">
    <property type="entry name" value="Glyco_hydro_2_N"/>
</dbReference>
<dbReference type="InterPro" id="IPR050347">
    <property type="entry name" value="Bact_Beta-galactosidase"/>
</dbReference>
<dbReference type="GO" id="GO:0005990">
    <property type="term" value="P:lactose catabolic process"/>
    <property type="evidence" value="ECO:0007669"/>
    <property type="project" value="TreeGrafter"/>
</dbReference>
<evidence type="ECO:0000259" key="6">
    <source>
        <dbReference type="Pfam" id="PF02837"/>
    </source>
</evidence>
<comment type="catalytic activity">
    <reaction evidence="1">
        <text>Hydrolysis of terminal non-reducing beta-D-galactose residues in beta-D-galactosides.</text>
        <dbReference type="EC" id="3.2.1.23"/>
    </reaction>
</comment>
<dbReference type="Pfam" id="PF02837">
    <property type="entry name" value="Glyco_hydro_2_N"/>
    <property type="match status" value="1"/>
</dbReference>
<dbReference type="AlphaFoldDB" id="A0A7G1NN12"/>
<protein>
    <recommendedName>
        <fullName evidence="3">beta-galactosidase</fullName>
        <ecNumber evidence="3">3.2.1.23</ecNumber>
    </recommendedName>
</protein>
<dbReference type="GO" id="GO:0004565">
    <property type="term" value="F:beta-galactosidase activity"/>
    <property type="evidence" value="ECO:0007669"/>
    <property type="project" value="UniProtKB-EC"/>
</dbReference>
<proteinExistence type="inferred from homology"/>
<sequence length="138" mass="14583">MRLTAKLAEAGEVPIRMPFAEFPPDVPAANSTGVYERSVDGPAEWAGRRIVLQVGSAGSVLLVHVDGRPVGISEDAHPAAEFGLTALVRPGERATVRLTVGSGRTPRTSSTSRVPDLRVPAVHGPIEETARAEVRWAA</sequence>
<comment type="similarity">
    <text evidence="2">Belongs to the glycosyl hydrolase 2 family.</text>
</comment>
<evidence type="ECO:0000313" key="7">
    <source>
        <dbReference type="EMBL" id="BCL24169.1"/>
    </source>
</evidence>
<dbReference type="PANTHER" id="PTHR46323">
    <property type="entry name" value="BETA-GALACTOSIDASE"/>
    <property type="match status" value="1"/>
</dbReference>
<evidence type="ECO:0000256" key="2">
    <source>
        <dbReference type="ARBA" id="ARBA00007401"/>
    </source>
</evidence>
<dbReference type="GO" id="GO:0009341">
    <property type="term" value="C:beta-galactosidase complex"/>
    <property type="evidence" value="ECO:0007669"/>
    <property type="project" value="TreeGrafter"/>
</dbReference>
<name>A0A7G1NN12_9ACTN</name>